<keyword evidence="6" id="KW-0547">Nucleotide-binding</keyword>
<comment type="caution">
    <text evidence="10">The sequence shown here is derived from an EMBL/GenBank/DDBJ whole genome shotgun (WGS) entry which is preliminary data.</text>
</comment>
<dbReference type="SMART" id="SM00839">
    <property type="entry name" value="ELFV_dehydrog"/>
    <property type="match status" value="1"/>
</dbReference>
<dbReference type="GO" id="GO:0004354">
    <property type="term" value="F:glutamate dehydrogenase (NADP+) activity"/>
    <property type="evidence" value="ECO:0007669"/>
    <property type="project" value="TreeGrafter"/>
</dbReference>
<dbReference type="NCBIfam" id="NF006929">
    <property type="entry name" value="PRK09414.1"/>
    <property type="match status" value="1"/>
</dbReference>
<dbReference type="Pfam" id="PF02812">
    <property type="entry name" value="ELFV_dehydrog_N"/>
    <property type="match status" value="1"/>
</dbReference>
<feature type="binding site" evidence="6">
    <location>
        <position position="75"/>
    </location>
    <ligand>
        <name>substrate</name>
    </ligand>
</feature>
<dbReference type="InterPro" id="IPR006095">
    <property type="entry name" value="Glu/Leu/Phe/Val/Trp_DH"/>
</dbReference>
<dbReference type="Proteomes" id="UP000620124">
    <property type="component" value="Unassembled WGS sequence"/>
</dbReference>
<dbReference type="Pfam" id="PF00208">
    <property type="entry name" value="ELFV_dehydrog"/>
    <property type="match status" value="1"/>
</dbReference>
<dbReference type="PROSITE" id="PS00074">
    <property type="entry name" value="GLFV_DEHYDROGENASE"/>
    <property type="match status" value="1"/>
</dbReference>
<keyword evidence="11" id="KW-1185">Reference proteome</keyword>
<dbReference type="InterPro" id="IPR050724">
    <property type="entry name" value="Glu_Leu_Phe_Val_DH"/>
</dbReference>
<feature type="binding site" evidence="6">
    <location>
        <position position="99"/>
    </location>
    <ligand>
        <name>substrate</name>
    </ligand>
</feature>
<evidence type="ECO:0000256" key="8">
    <source>
        <dbReference type="RuleBase" id="RU004417"/>
    </source>
</evidence>
<dbReference type="PANTHER" id="PTHR43571:SF1">
    <property type="entry name" value="NADP-SPECIFIC GLUTAMATE DEHYDROGENASE 1-RELATED"/>
    <property type="match status" value="1"/>
</dbReference>
<keyword evidence="6" id="KW-0520">NAD</keyword>
<dbReference type="PRINTS" id="PR00082">
    <property type="entry name" value="GLFDHDRGNASE"/>
</dbReference>
<evidence type="ECO:0000313" key="11">
    <source>
        <dbReference type="Proteomes" id="UP000620124"/>
    </source>
</evidence>
<name>A0A8H7CSI1_9AGAR</name>
<dbReference type="Gene3D" id="1.10.285.10">
    <property type="entry name" value="Glutamate Dehydrogenase, chain A, domain 3"/>
    <property type="match status" value="2"/>
</dbReference>
<feature type="active site" description="Proton donor" evidence="5">
    <location>
        <position position="111"/>
    </location>
</feature>
<protein>
    <recommendedName>
        <fullName evidence="4">Glutamate dehydrogenase</fullName>
    </recommendedName>
</protein>
<dbReference type="SUPFAM" id="SSF51735">
    <property type="entry name" value="NAD(P)-binding Rossmann-fold domains"/>
    <property type="match status" value="1"/>
</dbReference>
<evidence type="ECO:0000256" key="3">
    <source>
        <dbReference type="ARBA" id="ARBA00023002"/>
    </source>
</evidence>
<dbReference type="InterPro" id="IPR036291">
    <property type="entry name" value="NAD(P)-bd_dom_sf"/>
</dbReference>
<sequence>MVLPVEPEFEQALSELTNSLGPFLAANPAYKKAFEIVQIPERVLQFRVVWEDDQGQPQVNRGYRVQYNSALGPYKGGLRLHPSVNLSILKFLGFEQTFKNALTGLAMGGGKGGSDFDPKGKSDSEIRRFCTAFMTELFRHIGQDTDVPAGDIGTGGREIGFLFGAYKKLKNEYVGVLTGKGKNWGGSFIRPEATGYGVIYFVEHMIAKACPEYSLSKPSTLVAISGSGNVAQFTALKVIELGGTVLSLSDSKGSLIATDGGFTKDVVESVGALKLKGGSLESFTSFASDQKYKYYPGKRPWTLLPEVHIALPGATQNEVSAEEAGGARQSRGEDRSGRLQYGLCLSNLSFATVNATEQGCTQEAIEVFEASRKKGGGGVWYAPGKASNAGGVAVSGLEMAQNSQRLGWTPAEVDAKLKGIMTECYEICLSVGSKWSGEESKSGVLPSLLAGANVAGFIKVADAMKDHGDWW</sequence>
<feature type="domain" description="Glutamate/phenylalanine/leucine/valine/L-tryptophan dehydrogenase C-terminal" evidence="9">
    <location>
        <begin position="187"/>
        <end position="468"/>
    </location>
</feature>
<evidence type="ECO:0000313" key="10">
    <source>
        <dbReference type="EMBL" id="KAF7348610.1"/>
    </source>
</evidence>
<dbReference type="InterPro" id="IPR033524">
    <property type="entry name" value="Glu/Leu/Phe/Val_DH_AS"/>
</dbReference>
<dbReference type="PANTHER" id="PTHR43571">
    <property type="entry name" value="NADP-SPECIFIC GLUTAMATE DEHYDROGENASE 1-RELATED"/>
    <property type="match status" value="1"/>
</dbReference>
<dbReference type="Gene3D" id="3.40.50.10860">
    <property type="entry name" value="Leucine Dehydrogenase, chain A, domain 1"/>
    <property type="match status" value="1"/>
</dbReference>
<dbReference type="Gene3D" id="3.40.50.720">
    <property type="entry name" value="NAD(P)-binding Rossmann-like Domain"/>
    <property type="match status" value="1"/>
</dbReference>
<reference evidence="10" key="1">
    <citation type="submission" date="2020-05" db="EMBL/GenBank/DDBJ databases">
        <title>Mycena genomes resolve the evolution of fungal bioluminescence.</title>
        <authorList>
            <person name="Tsai I.J."/>
        </authorList>
    </citation>
    <scope>NUCLEOTIDE SEQUENCE</scope>
    <source>
        <strain evidence="10">CCC161011</strain>
    </source>
</reference>
<dbReference type="InterPro" id="IPR006097">
    <property type="entry name" value="Glu/Leu/Phe/Val/Trp_DH_dimer"/>
</dbReference>
<feature type="binding site" evidence="6">
    <location>
        <position position="395"/>
    </location>
    <ligand>
        <name>substrate</name>
    </ligand>
</feature>
<gene>
    <name evidence="10" type="ORF">MVEN_01378900</name>
</gene>
<feature type="binding site" evidence="6">
    <location>
        <position position="229"/>
    </location>
    <ligand>
        <name>NAD(+)</name>
        <dbReference type="ChEBI" id="CHEBI:57540"/>
    </ligand>
</feature>
<dbReference type="SUPFAM" id="SSF53223">
    <property type="entry name" value="Aminoacid dehydrogenase-like, N-terminal domain"/>
    <property type="match status" value="1"/>
</dbReference>
<dbReference type="InterPro" id="IPR006096">
    <property type="entry name" value="Glu/Leu/Phe/Val/Trp_DH_C"/>
</dbReference>
<comment type="similarity">
    <text evidence="1 4 8">Belongs to the Glu/Leu/Phe/Val dehydrogenases family.</text>
</comment>
<comment type="subunit">
    <text evidence="2">Homohexamer.</text>
</comment>
<dbReference type="InterPro" id="IPR014362">
    <property type="entry name" value="Glu_DH"/>
</dbReference>
<organism evidence="10 11">
    <name type="scientific">Mycena venus</name>
    <dbReference type="NCBI Taxonomy" id="2733690"/>
    <lineage>
        <taxon>Eukaryota</taxon>
        <taxon>Fungi</taxon>
        <taxon>Dikarya</taxon>
        <taxon>Basidiomycota</taxon>
        <taxon>Agaricomycotina</taxon>
        <taxon>Agaricomycetes</taxon>
        <taxon>Agaricomycetidae</taxon>
        <taxon>Agaricales</taxon>
        <taxon>Marasmiineae</taxon>
        <taxon>Mycenaceae</taxon>
        <taxon>Mycena</taxon>
    </lineage>
</organism>
<dbReference type="EMBL" id="JACAZI010000011">
    <property type="protein sequence ID" value="KAF7348610.1"/>
    <property type="molecule type" value="Genomic_DNA"/>
</dbReference>
<dbReference type="AlphaFoldDB" id="A0A8H7CSI1"/>
<evidence type="ECO:0000256" key="7">
    <source>
        <dbReference type="PIRSR" id="PIRSR000185-3"/>
    </source>
</evidence>
<evidence type="ECO:0000256" key="5">
    <source>
        <dbReference type="PIRSR" id="PIRSR000185-1"/>
    </source>
</evidence>
<feature type="site" description="Important for catalysis" evidence="7">
    <location>
        <position position="151"/>
    </location>
</feature>
<dbReference type="GO" id="GO:0005829">
    <property type="term" value="C:cytosol"/>
    <property type="evidence" value="ECO:0007669"/>
    <property type="project" value="TreeGrafter"/>
</dbReference>
<dbReference type="InterPro" id="IPR046346">
    <property type="entry name" value="Aminoacid_DH-like_N_sf"/>
</dbReference>
<proteinExistence type="inferred from homology"/>
<dbReference type="PIRSF" id="PIRSF000185">
    <property type="entry name" value="Glu_DH"/>
    <property type="match status" value="1"/>
</dbReference>
<feature type="binding site" evidence="6">
    <location>
        <position position="194"/>
    </location>
    <ligand>
        <name>NAD(+)</name>
        <dbReference type="ChEBI" id="CHEBI:57540"/>
    </ligand>
</feature>
<evidence type="ECO:0000256" key="4">
    <source>
        <dbReference type="PIRNR" id="PIRNR000185"/>
    </source>
</evidence>
<evidence type="ECO:0000259" key="9">
    <source>
        <dbReference type="SMART" id="SM00839"/>
    </source>
</evidence>
<dbReference type="FunFam" id="3.40.50.10860:FF:000002">
    <property type="entry name" value="Glutamate dehydrogenase"/>
    <property type="match status" value="1"/>
</dbReference>
<dbReference type="OrthoDB" id="6718861at2759"/>
<accession>A0A8H7CSI1</accession>
<feature type="binding site" evidence="6">
    <location>
        <position position="150"/>
    </location>
    <ligand>
        <name>substrate</name>
    </ligand>
</feature>
<evidence type="ECO:0000256" key="2">
    <source>
        <dbReference type="ARBA" id="ARBA00011643"/>
    </source>
</evidence>
<dbReference type="FunFam" id="1.10.285.10:FF:000001">
    <property type="entry name" value="Glutamate dehydrogenase"/>
    <property type="match status" value="1"/>
</dbReference>
<feature type="binding site" evidence="6">
    <location>
        <position position="96"/>
    </location>
    <ligand>
        <name>substrate</name>
    </ligand>
</feature>
<keyword evidence="3 4" id="KW-0560">Oxidoreductase</keyword>
<evidence type="ECO:0000256" key="1">
    <source>
        <dbReference type="ARBA" id="ARBA00006382"/>
    </source>
</evidence>
<evidence type="ECO:0000256" key="6">
    <source>
        <dbReference type="PIRSR" id="PIRSR000185-2"/>
    </source>
</evidence>
<dbReference type="GO" id="GO:0000166">
    <property type="term" value="F:nucleotide binding"/>
    <property type="evidence" value="ECO:0007669"/>
    <property type="project" value="UniProtKB-KW"/>
</dbReference>
<dbReference type="GO" id="GO:0006537">
    <property type="term" value="P:glutamate biosynthetic process"/>
    <property type="evidence" value="ECO:0007669"/>
    <property type="project" value="TreeGrafter"/>
</dbReference>